<dbReference type="GO" id="GO:0031297">
    <property type="term" value="P:replication fork processing"/>
    <property type="evidence" value="ECO:0007669"/>
    <property type="project" value="TreeGrafter"/>
</dbReference>
<protein>
    <recommendedName>
        <fullName evidence="2">BOD1/SHG1 domain-containing protein</fullName>
    </recommendedName>
</protein>
<feature type="compositionally biased region" description="Low complexity" evidence="1">
    <location>
        <begin position="653"/>
        <end position="670"/>
    </location>
</feature>
<feature type="compositionally biased region" description="Low complexity" evidence="1">
    <location>
        <begin position="1204"/>
        <end position="1224"/>
    </location>
</feature>
<dbReference type="InterPro" id="IPR055264">
    <property type="entry name" value="BOD1/SHG1_dom"/>
</dbReference>
<evidence type="ECO:0000259" key="2">
    <source>
        <dbReference type="Pfam" id="PF05205"/>
    </source>
</evidence>
<dbReference type="PANTHER" id="PTHR31532">
    <property type="entry name" value="BIORIENTATION OF CHROMOSOMES IN CELL DIVISION 1 FAMILY MEMBER"/>
    <property type="match status" value="1"/>
</dbReference>
<dbReference type="PANTHER" id="PTHR31532:SF10">
    <property type="entry name" value="BIORIENTATION OF CHROMOSOMES IN CELL DIVISION PROTEIN 1-LIKE 1"/>
    <property type="match status" value="1"/>
</dbReference>
<name>A0A9N9RDQ3_9NEOP</name>
<feature type="compositionally biased region" description="Polar residues" evidence="1">
    <location>
        <begin position="1258"/>
        <end position="1270"/>
    </location>
</feature>
<reference evidence="3" key="2">
    <citation type="submission" date="2022-10" db="EMBL/GenBank/DDBJ databases">
        <authorList>
            <consortium name="ENA_rothamsted_submissions"/>
            <consortium name="culmorum"/>
            <person name="King R."/>
        </authorList>
    </citation>
    <scope>NUCLEOTIDE SEQUENCE</scope>
</reference>
<accession>A0A9N9RDQ3</accession>
<evidence type="ECO:0000313" key="4">
    <source>
        <dbReference type="Proteomes" id="UP001153714"/>
    </source>
</evidence>
<feature type="compositionally biased region" description="Basic residues" evidence="1">
    <location>
        <begin position="439"/>
        <end position="453"/>
    </location>
</feature>
<feature type="compositionally biased region" description="Basic and acidic residues" evidence="1">
    <location>
        <begin position="276"/>
        <end position="286"/>
    </location>
</feature>
<dbReference type="GO" id="GO:0048188">
    <property type="term" value="C:Set1C/COMPASS complex"/>
    <property type="evidence" value="ECO:0007669"/>
    <property type="project" value="TreeGrafter"/>
</dbReference>
<feature type="domain" description="BOD1/SHG1" evidence="2">
    <location>
        <begin position="16"/>
        <end position="112"/>
    </location>
</feature>
<feature type="compositionally biased region" description="Polar residues" evidence="1">
    <location>
        <begin position="302"/>
        <end position="327"/>
    </location>
</feature>
<feature type="compositionally biased region" description="Basic and acidic residues" evidence="1">
    <location>
        <begin position="350"/>
        <end position="369"/>
    </location>
</feature>
<feature type="compositionally biased region" description="Low complexity" evidence="1">
    <location>
        <begin position="628"/>
        <end position="644"/>
    </location>
</feature>
<feature type="compositionally biased region" description="Basic and acidic residues" evidence="1">
    <location>
        <begin position="537"/>
        <end position="609"/>
    </location>
</feature>
<proteinExistence type="predicted"/>
<evidence type="ECO:0000256" key="1">
    <source>
        <dbReference type="SAM" id="MobiDB-lite"/>
    </source>
</evidence>
<feature type="compositionally biased region" description="Basic and acidic residues" evidence="1">
    <location>
        <begin position="252"/>
        <end position="261"/>
    </location>
</feature>
<dbReference type="Proteomes" id="UP001153714">
    <property type="component" value="Chromosome 7"/>
</dbReference>
<feature type="region of interest" description="Disordered" evidence="1">
    <location>
        <begin position="417"/>
        <end position="674"/>
    </location>
</feature>
<organism evidence="3 4">
    <name type="scientific">Diatraea saccharalis</name>
    <name type="common">sugarcane borer</name>
    <dbReference type="NCBI Taxonomy" id="40085"/>
    <lineage>
        <taxon>Eukaryota</taxon>
        <taxon>Metazoa</taxon>
        <taxon>Ecdysozoa</taxon>
        <taxon>Arthropoda</taxon>
        <taxon>Hexapoda</taxon>
        <taxon>Insecta</taxon>
        <taxon>Pterygota</taxon>
        <taxon>Neoptera</taxon>
        <taxon>Endopterygota</taxon>
        <taxon>Lepidoptera</taxon>
        <taxon>Glossata</taxon>
        <taxon>Ditrysia</taxon>
        <taxon>Pyraloidea</taxon>
        <taxon>Crambidae</taxon>
        <taxon>Crambinae</taxon>
        <taxon>Diatraea</taxon>
    </lineage>
</organism>
<feature type="compositionally biased region" description="Basic and acidic residues" evidence="1">
    <location>
        <begin position="454"/>
        <end position="507"/>
    </location>
</feature>
<sequence length="1303" mass="147143">MAHLQYIPGDPRLVDQIVYELKSKGIFDQFRKDCIADVDTRPAYQNLRQRVENSVSTFLARQCWQPDLNKNQLREKLRKHILDGNYLEQGVERIVDQVVNPKVASVFIPQVEDLVYNYLGITRKKTVPVPETSNVKVSNNDLLPTDLEAVSPGSVNEDKSEEICVPGLEDEAKMDVDQEENSKLEMKEDNANDVTDKTKNEVQDTEMSCVSEPVSIDSPGSMDKSSIPLPEEEIKLENIPAPESSPPKATKVKVELEKIQLPEEPNVSTDIPLPEETFKSDKEHYFKPVNSDDDSSSDSSLRRNMSPLTPIRNFNNENSCDAQQAFDNDSGDSKSDKKEIVEPNVFRFTIESKNENSSETAKLEKKDTDQANLSYQFSNQVNINTFNTLMYDDSSNSNLLHIDYESDANSKLNIENKTLEADQNSNETKKDKKQEEKKNSHKSSHHKDSHRHSNSKDRRSDSKQSSSKDSKSDKKSSKDDNKAATKSSHKERSSDRSDKKDSRESSKHRSSHKSSSSHKDSKSHRSSSSSQRHSSSKHSDEKKSSSSSHRDKDKSSKDDKHSKEKQAKDSKSGSSSHRSDKDRKSSSSSKTKHDDKEKKKEKKDTDDHYSASGRGSHSRRSTDRDSNDGSSSSKGSHNPSIGKSSDSKKESKGSTSKSDTTSTSGDSTSPSDKDHQINEIKQANSANVPQTKPVIRVDNHLEVPILSPPRLPFVPDVTLKKPKIAANLEEARKLMKMRKFLDDEQKRMNQEAALLLEFQANVRPSMSQVYSSIPGPELEFACVTTTSSEITVGEPQTQAENKIIQLDNIEPRNDSISDILNAAQQVENIEERKNVEIQEIKYSEVQTKTESEIIGTEIDDRVNETDKATVHIENSAAFEEKDQQTHPNDKNIQIFNILSSGNEDIENKVLINRVKESEIPNSLEDNNTKAELKNETEIENVNYGLSETDDIEMKLSLLHEKKYSVQVIVIAEEVSDNEDFPSGPTNEVAEINAKCEEENLLEYFAEHEKYKAELERDRFSKFFKAFSKNCTEKMYLINCDTYEKNIVKEVLQNLGNYEVVNYYKNGYLKRNSAGKNIIRNVNVSSEISLPVEIPMSESSPLVFSPVKSECSFELSSDYNAKLEEMVSKTSRKEILEIILGSVADESVNDSEMPTIDYCSESNIENVTENAVKRKYCEVESSENNNRHILTPNKIRKLSDSEQITSTTGESEESSNNNVSLNNSNVRSKYLGRARRVGLPRPRRSNVSNSPSSDKSIENYEQNTPVAQTPNGKIKTPRNKVQRYDTSELYKPKLHYLSRRNNIS</sequence>
<feature type="region of interest" description="Disordered" evidence="1">
    <location>
        <begin position="1187"/>
        <end position="1286"/>
    </location>
</feature>
<feature type="compositionally biased region" description="Basic residues" evidence="1">
    <location>
        <begin position="508"/>
        <end position="525"/>
    </location>
</feature>
<dbReference type="Pfam" id="PF05205">
    <property type="entry name" value="COMPASS-Shg1"/>
    <property type="match status" value="1"/>
</dbReference>
<keyword evidence="4" id="KW-1185">Reference proteome</keyword>
<feature type="compositionally biased region" description="Basic and acidic residues" evidence="1">
    <location>
        <begin position="427"/>
        <end position="438"/>
    </location>
</feature>
<dbReference type="OrthoDB" id="7605699at2759"/>
<reference evidence="3" key="1">
    <citation type="submission" date="2021-12" db="EMBL/GenBank/DDBJ databases">
        <authorList>
            <person name="King R."/>
        </authorList>
    </citation>
    <scope>NUCLEOTIDE SEQUENCE</scope>
</reference>
<feature type="compositionally biased region" description="Basic residues" evidence="1">
    <location>
        <begin position="1229"/>
        <end position="1243"/>
    </location>
</feature>
<dbReference type="EMBL" id="OU893338">
    <property type="protein sequence ID" value="CAG9794657.1"/>
    <property type="molecule type" value="Genomic_DNA"/>
</dbReference>
<feature type="compositionally biased region" description="Basic and acidic residues" evidence="1">
    <location>
        <begin position="170"/>
        <end position="202"/>
    </location>
</feature>
<gene>
    <name evidence="3" type="ORF">DIATSA_LOCUS12011</name>
</gene>
<evidence type="ECO:0000313" key="3">
    <source>
        <dbReference type="EMBL" id="CAG9794657.1"/>
    </source>
</evidence>
<feature type="compositionally biased region" description="Basic and acidic residues" evidence="1">
    <location>
        <begin position="331"/>
        <end position="341"/>
    </location>
</feature>
<feature type="region of interest" description="Disordered" evidence="1">
    <location>
        <begin position="149"/>
        <end position="370"/>
    </location>
</feature>